<protein>
    <submittedName>
        <fullName evidence="5">5-oxoprolinase subunit PxpB</fullName>
        <ecNumber evidence="5">3.5.2.9</ecNumber>
    </submittedName>
</protein>
<dbReference type="EC" id="3.5.2.9" evidence="5"/>
<dbReference type="Gene3D" id="3.30.1360.40">
    <property type="match status" value="1"/>
</dbReference>
<dbReference type="SUPFAM" id="SSF50891">
    <property type="entry name" value="Cyclophilin-like"/>
    <property type="match status" value="1"/>
</dbReference>
<evidence type="ECO:0000256" key="1">
    <source>
        <dbReference type="ARBA" id="ARBA00022741"/>
    </source>
</evidence>
<evidence type="ECO:0000313" key="5">
    <source>
        <dbReference type="EMBL" id="MFB5190598.1"/>
    </source>
</evidence>
<dbReference type="Proteomes" id="UP001579974">
    <property type="component" value="Unassembled WGS sequence"/>
</dbReference>
<evidence type="ECO:0000256" key="3">
    <source>
        <dbReference type="ARBA" id="ARBA00022840"/>
    </source>
</evidence>
<keyword evidence="6" id="KW-1185">Reference proteome</keyword>
<dbReference type="GO" id="GO:0017168">
    <property type="term" value="F:5-oxoprolinase (ATP-hydrolyzing) activity"/>
    <property type="evidence" value="ECO:0007669"/>
    <property type="project" value="UniProtKB-EC"/>
</dbReference>
<dbReference type="InterPro" id="IPR003833">
    <property type="entry name" value="CT_C_D"/>
</dbReference>
<keyword evidence="1" id="KW-0547">Nucleotide-binding</keyword>
<dbReference type="PANTHER" id="PTHR34698">
    <property type="entry name" value="5-OXOPROLINASE SUBUNIT B"/>
    <property type="match status" value="1"/>
</dbReference>
<accession>A0ABV5AEB7</accession>
<dbReference type="NCBIfam" id="TIGR00370">
    <property type="entry name" value="5-oxoprolinase subunit PxpB"/>
    <property type="match status" value="1"/>
</dbReference>
<reference evidence="5 6" key="1">
    <citation type="journal article" date="2024" name="Int. J. Mol. Sci.">
        <title>Exploration of Alicyclobacillus spp. Genome in Search of Antibiotic Resistance.</title>
        <authorList>
            <person name="Bucka-Kolendo J."/>
            <person name="Kiousi D.E."/>
            <person name="Dekowska A."/>
            <person name="Mikolajczuk-Szczyrba A."/>
            <person name="Karadedos D.M."/>
            <person name="Michael P."/>
            <person name="Galanis A."/>
            <person name="Sokolowska B."/>
        </authorList>
    </citation>
    <scope>NUCLEOTIDE SEQUENCE [LARGE SCALE GENOMIC DNA]</scope>
    <source>
        <strain evidence="5 6">KKP 3000</strain>
    </source>
</reference>
<evidence type="ECO:0000259" key="4">
    <source>
        <dbReference type="SMART" id="SM00796"/>
    </source>
</evidence>
<dbReference type="SUPFAM" id="SSF160467">
    <property type="entry name" value="PH0987 N-terminal domain-like"/>
    <property type="match status" value="1"/>
</dbReference>
<comment type="caution">
    <text evidence="5">The sequence shown here is derived from an EMBL/GenBank/DDBJ whole genome shotgun (WGS) entry which is preliminary data.</text>
</comment>
<name>A0ABV5AEB7_9BACL</name>
<feature type="domain" description="Carboxyltransferase" evidence="4">
    <location>
        <begin position="6"/>
        <end position="207"/>
    </location>
</feature>
<gene>
    <name evidence="5" type="primary">pxpB</name>
    <name evidence="5" type="ORF">KKP3000_004069</name>
</gene>
<organism evidence="5 6">
    <name type="scientific">Alicyclobacillus fastidiosus</name>
    <dbReference type="NCBI Taxonomy" id="392011"/>
    <lineage>
        <taxon>Bacteria</taxon>
        <taxon>Bacillati</taxon>
        <taxon>Bacillota</taxon>
        <taxon>Bacilli</taxon>
        <taxon>Bacillales</taxon>
        <taxon>Alicyclobacillaceae</taxon>
        <taxon>Alicyclobacillus</taxon>
    </lineage>
</organism>
<evidence type="ECO:0000256" key="2">
    <source>
        <dbReference type="ARBA" id="ARBA00022801"/>
    </source>
</evidence>
<dbReference type="RefSeq" id="WP_275474783.1">
    <property type="nucleotide sequence ID" value="NZ_CP162940.1"/>
</dbReference>
<evidence type="ECO:0000313" key="6">
    <source>
        <dbReference type="Proteomes" id="UP001579974"/>
    </source>
</evidence>
<dbReference type="PANTHER" id="PTHR34698:SF2">
    <property type="entry name" value="5-OXOPROLINASE SUBUNIT B"/>
    <property type="match status" value="1"/>
</dbReference>
<keyword evidence="2 5" id="KW-0378">Hydrolase</keyword>
<keyword evidence="3" id="KW-0067">ATP-binding</keyword>
<dbReference type="InterPro" id="IPR010016">
    <property type="entry name" value="PxpB"/>
</dbReference>
<dbReference type="EMBL" id="JBDXSU010000006">
    <property type="protein sequence ID" value="MFB5190598.1"/>
    <property type="molecule type" value="Genomic_DNA"/>
</dbReference>
<dbReference type="SMART" id="SM00796">
    <property type="entry name" value="AHS1"/>
    <property type="match status" value="1"/>
</dbReference>
<sequence>MQLDDVSLYALGDSVLVVQFSDSIGPFAHDLVMAFGRSLADCPFYGMVEYVPAFTTVSIFYNPLVLAYEDVQRQVMERLRQLDAEAAPESRIVDIPVCYGGQFGPDLEFVAEYHGLSEDEVIRIHSAPLYQVHMIGFAPGFPYLGGLSERIATPRLTTPRVRIPKGSVGIAGDQTGIYPIETPGGWQLIGKCPVPLFQPTAHPPCLLRAGDRVRFLPITPAEYRELAQDQDVQVCGDTL</sequence>
<dbReference type="InterPro" id="IPR029000">
    <property type="entry name" value="Cyclophilin-like_dom_sf"/>
</dbReference>
<dbReference type="Pfam" id="PF02682">
    <property type="entry name" value="CT_C_D"/>
    <property type="match status" value="1"/>
</dbReference>
<dbReference type="Gene3D" id="2.40.100.10">
    <property type="entry name" value="Cyclophilin-like"/>
    <property type="match status" value="1"/>
</dbReference>
<proteinExistence type="predicted"/>